<keyword evidence="3" id="KW-1185">Reference proteome</keyword>
<proteinExistence type="predicted"/>
<protein>
    <submittedName>
        <fullName evidence="2">84 kDa protein</fullName>
    </submittedName>
</protein>
<dbReference type="KEGG" id="vg:26374057"/>
<organism evidence="2 3">
    <name type="scientific">Penicillium janczewskii chrysovirus 1</name>
    <dbReference type="NCBI Taxonomy" id="1755792"/>
    <lineage>
        <taxon>Viruses</taxon>
        <taxon>Riboviria</taxon>
        <taxon>Orthornavirae</taxon>
        <taxon>Duplornaviricota</taxon>
        <taxon>Chrymotiviricetes</taxon>
        <taxon>Ghabrivirales</taxon>
        <taxon>Alphatotivirineae</taxon>
        <taxon>Chrysoviridae</taxon>
        <taxon>Betachrysovirus</taxon>
        <taxon>Betachrysovirus pripenicillii</taxon>
    </lineage>
</organism>
<accession>A0A0S2KP99</accession>
<evidence type="ECO:0000313" key="2">
    <source>
        <dbReference type="EMBL" id="ALO50143.1"/>
    </source>
</evidence>
<evidence type="ECO:0000256" key="1">
    <source>
        <dbReference type="SAM" id="MobiDB-lite"/>
    </source>
</evidence>
<dbReference type="Proteomes" id="UP000243852">
    <property type="component" value="Genome"/>
</dbReference>
<reference evidence="2 3" key="1">
    <citation type="journal article" date="2015" name="Virus Res.">
        <title>Multiple approaches for the detection and characterization of viral and plasmid symbionts from a collection of marine fungi.</title>
        <authorList>
            <person name="Nerva L."/>
            <person name="Ciuffo M."/>
            <person name="Vallino M."/>
            <person name="Margaria P."/>
            <person name="Varese G.C."/>
            <person name="Gnavi G."/>
            <person name="Turina M."/>
        </authorList>
    </citation>
    <scope>NUCLEOTIDE SEQUENCE [LARGE SCALE GENOMIC DNA]</scope>
</reference>
<dbReference type="OrthoDB" id="10879at10239"/>
<dbReference type="RefSeq" id="YP_009182337.1">
    <property type="nucleotide sequence ID" value="NC_028500.1"/>
</dbReference>
<dbReference type="GeneID" id="26374057"/>
<sequence>MPRDIMSVLGIDPNLGINEEFVPKRVGTKLESSGGTFDAMRTDAEKRPAAQELLGDSLWSLLQQVGDAGTERLVVKYLVERVGYAPSSADYRNSSFDYRPVKKNQRVYVLDEGEGVATCMTSQLEALESLRLYAGHSNSRVTLGLANETHHLALLRSGPNLRQVLLRMWLLHLDVLAGADVSVRVDNTQVRQQLPTNLTLEEECEYAKRLTGVRVHVNSLDDTARALLCYACGLSQGDGLSDRAARYIWEPIDLTFYGGVLPVAREVDLRDPAGTSRCIVAFAEKYGVVLECGEALRMALHMYGSVNPANKLSLSLGVTRLHQQTHQKQMVRANYRCHELGGRELVALAMLIGEGIDSALGHTLHSAVRKMGLYDTPNMYPYLEPRARLLKDAADSLRVNEWLSNFFVADAYVRRNVRYLYSKEGVLHAMCLGIVVAGSLLEDATQPFEVPSRGAGQCTDDVLTASQASDDASRWLLLSAMLLDGLGCESGTRAAMAKVADPDEALDDDCPMYAGARVKMGIVCFGGTTVLRRLAKTNFAFQPTAPEVHTDNTVRSDELVHQDRMAEQPANADAKDWVSAVLEQRGPLASTTTRRANRSIDAAAELDEAPEVLIDEIPDQLHDAVEQVIERGWAEQPTSGMRLECGANALHQSLRAHHEIHGSQAPTRDEVLTALKASLTPAERQRSEDSGVPIEDNNFTADQMAAALQRFGPYALGVIGGESERAHAMVVGDGEPIFVRNSAGHWSGIGPGHKRIGRYEPRGQGGGTAN</sequence>
<evidence type="ECO:0000313" key="3">
    <source>
        <dbReference type="Proteomes" id="UP000243852"/>
    </source>
</evidence>
<name>A0A0S2KP99_9VIRU</name>
<dbReference type="EMBL" id="KT601116">
    <property type="protein sequence ID" value="ALO50143.1"/>
    <property type="molecule type" value="Genomic_RNA"/>
</dbReference>
<feature type="region of interest" description="Disordered" evidence="1">
    <location>
        <begin position="749"/>
        <end position="770"/>
    </location>
</feature>